<protein>
    <submittedName>
        <fullName evidence="1">Uncharacterized protein</fullName>
    </submittedName>
</protein>
<sequence length="173" mass="19488">MNFLNYDRPLISVFDPSSRPVFDSSNSLTPPNSRLTFSIFDPVEVVPLAPVGPVPPLPLSLQGKTALYGYEVTEELVKDCPDYLAFKRDNYSGDARLRAFVEVAKRLGLDYPIMDIEPGEEWRDVSSDPQASTAHIACFACTRYGIPYCVKEDVLRKLEQDLKTDVRAKWIVI</sequence>
<evidence type="ECO:0000313" key="2">
    <source>
        <dbReference type="Proteomes" id="UP001498398"/>
    </source>
</evidence>
<dbReference type="EMBL" id="JBANRG010000003">
    <property type="protein sequence ID" value="KAK7468398.1"/>
    <property type="molecule type" value="Genomic_DNA"/>
</dbReference>
<reference evidence="1 2" key="1">
    <citation type="submission" date="2024-01" db="EMBL/GenBank/DDBJ databases">
        <title>A draft genome for the cacao thread blight pathogen Marasmiellus scandens.</title>
        <authorList>
            <person name="Baruah I.K."/>
            <person name="Leung J."/>
            <person name="Bukari Y."/>
            <person name="Amoako-Attah I."/>
            <person name="Meinhardt L.W."/>
            <person name="Bailey B.A."/>
            <person name="Cohen S.P."/>
        </authorList>
    </citation>
    <scope>NUCLEOTIDE SEQUENCE [LARGE SCALE GENOMIC DNA]</scope>
    <source>
        <strain evidence="1 2">GH-19</strain>
    </source>
</reference>
<comment type="caution">
    <text evidence="1">The sequence shown here is derived from an EMBL/GenBank/DDBJ whole genome shotgun (WGS) entry which is preliminary data.</text>
</comment>
<dbReference type="Proteomes" id="UP001498398">
    <property type="component" value="Unassembled WGS sequence"/>
</dbReference>
<accession>A0ABR1JXE1</accession>
<keyword evidence="2" id="KW-1185">Reference proteome</keyword>
<evidence type="ECO:0000313" key="1">
    <source>
        <dbReference type="EMBL" id="KAK7468398.1"/>
    </source>
</evidence>
<organism evidence="1 2">
    <name type="scientific">Marasmiellus scandens</name>
    <dbReference type="NCBI Taxonomy" id="2682957"/>
    <lineage>
        <taxon>Eukaryota</taxon>
        <taxon>Fungi</taxon>
        <taxon>Dikarya</taxon>
        <taxon>Basidiomycota</taxon>
        <taxon>Agaricomycotina</taxon>
        <taxon>Agaricomycetes</taxon>
        <taxon>Agaricomycetidae</taxon>
        <taxon>Agaricales</taxon>
        <taxon>Marasmiineae</taxon>
        <taxon>Omphalotaceae</taxon>
        <taxon>Marasmiellus</taxon>
    </lineage>
</organism>
<name>A0ABR1JXE1_9AGAR</name>
<gene>
    <name evidence="1" type="ORF">VKT23_002913</name>
</gene>
<proteinExistence type="predicted"/>